<dbReference type="InterPro" id="IPR043130">
    <property type="entry name" value="CDP-OH_PTrfase_TM_dom"/>
</dbReference>
<dbReference type="AlphaFoldDB" id="A0A3A1U832"/>
<feature type="transmembrane region" description="Helical" evidence="13">
    <location>
        <begin position="51"/>
        <end position="69"/>
    </location>
</feature>
<keyword evidence="3" id="KW-0444">Lipid biosynthesis</keyword>
<keyword evidence="5 13" id="KW-0812">Transmembrane</keyword>
<dbReference type="GO" id="GO:0008444">
    <property type="term" value="F:CDP-diacylglycerol-glycerol-3-phosphate 3-phosphatidyltransferase activity"/>
    <property type="evidence" value="ECO:0007669"/>
    <property type="project" value="UniProtKB-UniRule"/>
</dbReference>
<dbReference type="RefSeq" id="WP_119481580.1">
    <property type="nucleotide sequence ID" value="NZ_QXTG01000001.1"/>
</dbReference>
<dbReference type="InterPro" id="IPR050324">
    <property type="entry name" value="CDP-alcohol_PTase-I"/>
</dbReference>
<evidence type="ECO:0000256" key="4">
    <source>
        <dbReference type="ARBA" id="ARBA00022679"/>
    </source>
</evidence>
<dbReference type="EC" id="2.7.8.5" evidence="11"/>
<dbReference type="PIRSF" id="PIRSF000847">
    <property type="entry name" value="Phos_ph_gly_syn"/>
    <property type="match status" value="1"/>
</dbReference>
<keyword evidence="10" id="KW-1208">Phospholipid metabolism</keyword>
<dbReference type="GO" id="GO:0016020">
    <property type="term" value="C:membrane"/>
    <property type="evidence" value="ECO:0007669"/>
    <property type="project" value="UniProtKB-SubCell"/>
</dbReference>
<dbReference type="PANTHER" id="PTHR14269">
    <property type="entry name" value="CDP-DIACYLGLYCEROL--GLYCEROL-3-PHOSPHATE 3-PHOSPHATIDYLTRANSFERASE-RELATED"/>
    <property type="match status" value="1"/>
</dbReference>
<dbReference type="EMBL" id="QXTG01000001">
    <property type="protein sequence ID" value="RIX31218.1"/>
    <property type="molecule type" value="Genomic_DNA"/>
</dbReference>
<reference evidence="15" key="1">
    <citation type="submission" date="2018-09" db="EMBL/GenBank/DDBJ databases">
        <authorList>
            <person name="Kim I."/>
        </authorList>
    </citation>
    <scope>NUCLEOTIDE SEQUENCE [LARGE SCALE GENOMIC DNA]</scope>
    <source>
        <strain evidence="15">DD4a</strain>
    </source>
</reference>
<keyword evidence="7" id="KW-0443">Lipid metabolism</keyword>
<protein>
    <recommendedName>
        <fullName evidence="11">CDP-diacylglycerol--glycerol-3-phosphate 3-phosphatidyltransferase</fullName>
        <ecNumber evidence="11">2.7.8.5</ecNumber>
    </recommendedName>
</protein>
<gene>
    <name evidence="14" type="primary">pgsA</name>
    <name evidence="14" type="ORF">D1781_07645</name>
</gene>
<sequence length="201" mass="21205">MSSTGATRPRMLRAGDGPVSTWSVPNLISFVRIALVPVFVVVLLRGADGGALRWLATAIFVVAISTDSLDGHLARSRNLVTDLGKILDPIADKALTGAALVVLSALGEVPWWVTALILVREIGITVWRFAVLSKRVIPASKGGKTKTVLQSVAITLALAPLPALLGGWMAWVNGVLIAAALVVTVATGIQYLVDDRRLNRG</sequence>
<evidence type="ECO:0000256" key="3">
    <source>
        <dbReference type="ARBA" id="ARBA00022516"/>
    </source>
</evidence>
<evidence type="ECO:0000256" key="6">
    <source>
        <dbReference type="ARBA" id="ARBA00022989"/>
    </source>
</evidence>
<dbReference type="NCBIfam" id="TIGR00560">
    <property type="entry name" value="pgsA"/>
    <property type="match status" value="1"/>
</dbReference>
<keyword evidence="6 13" id="KW-1133">Transmembrane helix</keyword>
<evidence type="ECO:0000256" key="13">
    <source>
        <dbReference type="SAM" id="Phobius"/>
    </source>
</evidence>
<evidence type="ECO:0000256" key="9">
    <source>
        <dbReference type="ARBA" id="ARBA00023209"/>
    </source>
</evidence>
<comment type="similarity">
    <text evidence="2 12">Belongs to the CDP-alcohol phosphatidyltransferase class-I family.</text>
</comment>
<evidence type="ECO:0000256" key="8">
    <source>
        <dbReference type="ARBA" id="ARBA00023136"/>
    </source>
</evidence>
<keyword evidence="15" id="KW-1185">Reference proteome</keyword>
<dbReference type="PANTHER" id="PTHR14269:SF52">
    <property type="entry name" value="PHOSPHATIDYLGLYCEROPHOSPHATE SYNTHASE-RELATED"/>
    <property type="match status" value="1"/>
</dbReference>
<evidence type="ECO:0000313" key="14">
    <source>
        <dbReference type="EMBL" id="RIX31218.1"/>
    </source>
</evidence>
<evidence type="ECO:0000256" key="2">
    <source>
        <dbReference type="ARBA" id="ARBA00010441"/>
    </source>
</evidence>
<dbReference type="PROSITE" id="PS00379">
    <property type="entry name" value="CDP_ALCOHOL_P_TRANSF"/>
    <property type="match status" value="1"/>
</dbReference>
<comment type="caution">
    <text evidence="14">The sequence shown here is derived from an EMBL/GenBank/DDBJ whole genome shotgun (WGS) entry which is preliminary data.</text>
</comment>
<proteinExistence type="inferred from homology"/>
<feature type="transmembrane region" description="Helical" evidence="13">
    <location>
        <begin position="175"/>
        <end position="193"/>
    </location>
</feature>
<feature type="transmembrane region" description="Helical" evidence="13">
    <location>
        <begin position="148"/>
        <end position="169"/>
    </location>
</feature>
<dbReference type="OrthoDB" id="9796672at2"/>
<organism evidence="14 15">
    <name type="scientific">Amnibacterium setariae</name>
    <dbReference type="NCBI Taxonomy" id="2306585"/>
    <lineage>
        <taxon>Bacteria</taxon>
        <taxon>Bacillati</taxon>
        <taxon>Actinomycetota</taxon>
        <taxon>Actinomycetes</taxon>
        <taxon>Micrococcales</taxon>
        <taxon>Microbacteriaceae</taxon>
        <taxon>Amnibacterium</taxon>
    </lineage>
</organism>
<accession>A0A3A1U832</accession>
<evidence type="ECO:0000256" key="11">
    <source>
        <dbReference type="NCBIfam" id="TIGR00560"/>
    </source>
</evidence>
<feature type="transmembrane region" description="Helical" evidence="13">
    <location>
        <begin position="27"/>
        <end position="44"/>
    </location>
</feature>
<dbReference type="Gene3D" id="1.20.120.1760">
    <property type="match status" value="1"/>
</dbReference>
<evidence type="ECO:0000313" key="15">
    <source>
        <dbReference type="Proteomes" id="UP000265742"/>
    </source>
</evidence>
<dbReference type="InterPro" id="IPR004570">
    <property type="entry name" value="Phosphatidylglycerol_P_synth"/>
</dbReference>
<evidence type="ECO:0000256" key="5">
    <source>
        <dbReference type="ARBA" id="ARBA00022692"/>
    </source>
</evidence>
<name>A0A3A1U832_9MICO</name>
<evidence type="ECO:0000256" key="1">
    <source>
        <dbReference type="ARBA" id="ARBA00004141"/>
    </source>
</evidence>
<keyword evidence="9" id="KW-0594">Phospholipid biosynthesis</keyword>
<evidence type="ECO:0000256" key="7">
    <source>
        <dbReference type="ARBA" id="ARBA00023098"/>
    </source>
</evidence>
<evidence type="ECO:0000256" key="10">
    <source>
        <dbReference type="ARBA" id="ARBA00023264"/>
    </source>
</evidence>
<dbReference type="UniPathway" id="UPA00085"/>
<evidence type="ECO:0000256" key="12">
    <source>
        <dbReference type="RuleBase" id="RU003750"/>
    </source>
</evidence>
<keyword evidence="4 12" id="KW-0808">Transferase</keyword>
<dbReference type="GO" id="GO:0046474">
    <property type="term" value="P:glycerophospholipid biosynthetic process"/>
    <property type="evidence" value="ECO:0007669"/>
    <property type="project" value="TreeGrafter"/>
</dbReference>
<dbReference type="Proteomes" id="UP000265742">
    <property type="component" value="Unassembled WGS sequence"/>
</dbReference>
<keyword evidence="8 13" id="KW-0472">Membrane</keyword>
<comment type="subcellular location">
    <subcellularLocation>
        <location evidence="1">Membrane</location>
        <topology evidence="1">Multi-pass membrane protein</topology>
    </subcellularLocation>
</comment>
<dbReference type="InterPro" id="IPR000462">
    <property type="entry name" value="CDP-OH_P_trans"/>
</dbReference>
<dbReference type="Pfam" id="PF01066">
    <property type="entry name" value="CDP-OH_P_transf"/>
    <property type="match status" value="1"/>
</dbReference>
<dbReference type="InterPro" id="IPR048254">
    <property type="entry name" value="CDP_ALCOHOL_P_TRANSF_CS"/>
</dbReference>